<accession>A0A4Q9MR33</accession>
<keyword evidence="1" id="KW-1133">Transmembrane helix</keyword>
<name>A0A4Q9MR33_9APHY</name>
<dbReference type="EMBL" id="ML143420">
    <property type="protein sequence ID" value="TBU28626.1"/>
    <property type="molecule type" value="Genomic_DNA"/>
</dbReference>
<gene>
    <name evidence="2" type="ORF">BD311DRAFT_758109</name>
</gene>
<keyword evidence="1" id="KW-0472">Membrane</keyword>
<dbReference type="Proteomes" id="UP000292957">
    <property type="component" value="Unassembled WGS sequence"/>
</dbReference>
<evidence type="ECO:0000256" key="1">
    <source>
        <dbReference type="SAM" id="Phobius"/>
    </source>
</evidence>
<feature type="transmembrane region" description="Helical" evidence="1">
    <location>
        <begin position="25"/>
        <end position="44"/>
    </location>
</feature>
<proteinExistence type="predicted"/>
<evidence type="ECO:0000313" key="2">
    <source>
        <dbReference type="EMBL" id="TBU28626.1"/>
    </source>
</evidence>
<protein>
    <submittedName>
        <fullName evidence="2">Uncharacterized protein</fullName>
    </submittedName>
</protein>
<keyword evidence="1" id="KW-0812">Transmembrane</keyword>
<sequence length="56" mass="6415">MTTLALYHAMTHCTRTHLGTWTFAIVYYNLSHNLILSSLAAVSVRAHHIHRIRSLL</sequence>
<dbReference type="AlphaFoldDB" id="A0A4Q9MR33"/>
<reference evidence="2" key="1">
    <citation type="submission" date="2019-01" db="EMBL/GenBank/DDBJ databases">
        <title>Draft genome sequences of three monokaryotic isolates of the white-rot basidiomycete fungus Dichomitus squalens.</title>
        <authorList>
            <consortium name="DOE Joint Genome Institute"/>
            <person name="Lopez S.C."/>
            <person name="Andreopoulos B."/>
            <person name="Pangilinan J."/>
            <person name="Lipzen A."/>
            <person name="Riley R."/>
            <person name="Ahrendt S."/>
            <person name="Ng V."/>
            <person name="Barry K."/>
            <person name="Daum C."/>
            <person name="Grigoriev I.V."/>
            <person name="Hilden K.S."/>
            <person name="Makela M.R."/>
            <person name="de Vries R.P."/>
        </authorList>
    </citation>
    <scope>NUCLEOTIDE SEQUENCE [LARGE SCALE GENOMIC DNA]</scope>
    <source>
        <strain evidence="2">OM18370.1</strain>
    </source>
</reference>
<organism evidence="2">
    <name type="scientific">Dichomitus squalens</name>
    <dbReference type="NCBI Taxonomy" id="114155"/>
    <lineage>
        <taxon>Eukaryota</taxon>
        <taxon>Fungi</taxon>
        <taxon>Dikarya</taxon>
        <taxon>Basidiomycota</taxon>
        <taxon>Agaricomycotina</taxon>
        <taxon>Agaricomycetes</taxon>
        <taxon>Polyporales</taxon>
        <taxon>Polyporaceae</taxon>
        <taxon>Dichomitus</taxon>
    </lineage>
</organism>